<dbReference type="AlphaFoldDB" id="A0A151U4G1"/>
<dbReference type="EMBL" id="CM003604">
    <property type="protein sequence ID" value="KYP74212.1"/>
    <property type="molecule type" value="Genomic_DNA"/>
</dbReference>
<gene>
    <name evidence="1" type="ORF">KK1_006881</name>
</gene>
<protein>
    <recommendedName>
        <fullName evidence="3">Retrotransposon Copia-like N-terminal domain-containing protein</fullName>
    </recommendedName>
</protein>
<dbReference type="Gramene" id="C.cajan_06693.t">
    <property type="protein sequence ID" value="C.cajan_06693.t.cds1"/>
    <property type="gene ID" value="C.cajan_06693"/>
</dbReference>
<dbReference type="Proteomes" id="UP000075243">
    <property type="component" value="Chromosome 2"/>
</dbReference>
<evidence type="ECO:0000313" key="2">
    <source>
        <dbReference type="Proteomes" id="UP000075243"/>
    </source>
</evidence>
<proteinExistence type="predicted"/>
<evidence type="ECO:0000313" key="1">
    <source>
        <dbReference type="EMBL" id="KYP74212.1"/>
    </source>
</evidence>
<dbReference type="PANTHER" id="PTHR37610">
    <property type="entry name" value="CCHC-TYPE DOMAIN-CONTAINING PROTEIN"/>
    <property type="match status" value="1"/>
</dbReference>
<keyword evidence="2" id="KW-1185">Reference proteome</keyword>
<dbReference type="PANTHER" id="PTHR37610:SF55">
    <property type="entry name" value="RETROTRANSPOSON COPIA-LIKE N-TERMINAL DOMAIN-CONTAINING PROTEIN"/>
    <property type="match status" value="1"/>
</dbReference>
<accession>A0A151U4G1</accession>
<name>A0A151U4G1_CAJCA</name>
<sequence length="51" mass="5940">MITTLNVKNKVEFIDQSVLQPPKSDNTYFAWRRCNNMVVSWLVHLVSLSIC</sequence>
<evidence type="ECO:0008006" key="3">
    <source>
        <dbReference type="Google" id="ProtNLM"/>
    </source>
</evidence>
<organism evidence="1 2">
    <name type="scientific">Cajanus cajan</name>
    <name type="common">Pigeon pea</name>
    <name type="synonym">Cajanus indicus</name>
    <dbReference type="NCBI Taxonomy" id="3821"/>
    <lineage>
        <taxon>Eukaryota</taxon>
        <taxon>Viridiplantae</taxon>
        <taxon>Streptophyta</taxon>
        <taxon>Embryophyta</taxon>
        <taxon>Tracheophyta</taxon>
        <taxon>Spermatophyta</taxon>
        <taxon>Magnoliopsida</taxon>
        <taxon>eudicotyledons</taxon>
        <taxon>Gunneridae</taxon>
        <taxon>Pentapetalae</taxon>
        <taxon>rosids</taxon>
        <taxon>fabids</taxon>
        <taxon>Fabales</taxon>
        <taxon>Fabaceae</taxon>
        <taxon>Papilionoideae</taxon>
        <taxon>50 kb inversion clade</taxon>
        <taxon>NPAAA clade</taxon>
        <taxon>indigoferoid/millettioid clade</taxon>
        <taxon>Phaseoleae</taxon>
        <taxon>Cajanus</taxon>
    </lineage>
</organism>
<reference evidence="1 2" key="1">
    <citation type="journal article" date="2012" name="Nat. Biotechnol.">
        <title>Draft genome sequence of pigeonpea (Cajanus cajan), an orphan legume crop of resource-poor farmers.</title>
        <authorList>
            <person name="Varshney R.K."/>
            <person name="Chen W."/>
            <person name="Li Y."/>
            <person name="Bharti A.K."/>
            <person name="Saxena R.K."/>
            <person name="Schlueter J.A."/>
            <person name="Donoghue M.T."/>
            <person name="Azam S."/>
            <person name="Fan G."/>
            <person name="Whaley A.M."/>
            <person name="Farmer A.D."/>
            <person name="Sheridan J."/>
            <person name="Iwata A."/>
            <person name="Tuteja R."/>
            <person name="Penmetsa R.V."/>
            <person name="Wu W."/>
            <person name="Upadhyaya H.D."/>
            <person name="Yang S.P."/>
            <person name="Shah T."/>
            <person name="Saxena K.B."/>
            <person name="Michael T."/>
            <person name="McCombie W.R."/>
            <person name="Yang B."/>
            <person name="Zhang G."/>
            <person name="Yang H."/>
            <person name="Wang J."/>
            <person name="Spillane C."/>
            <person name="Cook D.R."/>
            <person name="May G.D."/>
            <person name="Xu X."/>
            <person name="Jackson S.A."/>
        </authorList>
    </citation>
    <scope>NUCLEOTIDE SEQUENCE [LARGE SCALE GENOMIC DNA]</scope>
    <source>
        <strain evidence="2">cv. Asha</strain>
    </source>
</reference>